<evidence type="ECO:0000256" key="2">
    <source>
        <dbReference type="ARBA" id="ARBA00022448"/>
    </source>
</evidence>
<dbReference type="Pfam" id="PF00085">
    <property type="entry name" value="Thioredoxin"/>
    <property type="match status" value="1"/>
</dbReference>
<evidence type="ECO:0000313" key="10">
    <source>
        <dbReference type="Proteomes" id="UP001196980"/>
    </source>
</evidence>
<dbReference type="PIRSF" id="PIRSF000077">
    <property type="entry name" value="Thioredoxin"/>
    <property type="match status" value="1"/>
</dbReference>
<dbReference type="InterPro" id="IPR013766">
    <property type="entry name" value="Thioredoxin_domain"/>
</dbReference>
<dbReference type="PROSITE" id="PS00194">
    <property type="entry name" value="THIOREDOXIN_1"/>
    <property type="match status" value="1"/>
</dbReference>
<dbReference type="PRINTS" id="PR00421">
    <property type="entry name" value="THIOREDOXIN"/>
</dbReference>
<keyword evidence="4" id="KW-1015">Disulfide bond</keyword>
<keyword evidence="3" id="KW-0249">Electron transport</keyword>
<dbReference type="EMBL" id="JABXWD010000041">
    <property type="protein sequence ID" value="MBV6340710.1"/>
    <property type="molecule type" value="Genomic_DNA"/>
</dbReference>
<dbReference type="Gene3D" id="3.40.30.10">
    <property type="entry name" value="Glutaredoxin"/>
    <property type="match status" value="1"/>
</dbReference>
<organism evidence="9 10">
    <name type="scientific">Candidatus Magnetobacterium casense</name>
    <dbReference type="NCBI Taxonomy" id="1455061"/>
    <lineage>
        <taxon>Bacteria</taxon>
        <taxon>Pseudomonadati</taxon>
        <taxon>Nitrospirota</taxon>
        <taxon>Thermodesulfovibrionia</taxon>
        <taxon>Thermodesulfovibrionales</taxon>
        <taxon>Candidatus Magnetobacteriaceae</taxon>
        <taxon>Candidatus Magnetobacterium</taxon>
    </lineage>
</organism>
<dbReference type="InterPro" id="IPR017937">
    <property type="entry name" value="Thioredoxin_CS"/>
</dbReference>
<evidence type="ECO:0000313" key="9">
    <source>
        <dbReference type="EMBL" id="MBV6340710.1"/>
    </source>
</evidence>
<evidence type="ECO:0000256" key="3">
    <source>
        <dbReference type="ARBA" id="ARBA00022982"/>
    </source>
</evidence>
<evidence type="ECO:0000256" key="6">
    <source>
        <dbReference type="NCBIfam" id="TIGR01068"/>
    </source>
</evidence>
<keyword evidence="5" id="KW-0676">Redox-active center</keyword>
<gene>
    <name evidence="9" type="primary">trxA</name>
    <name evidence="9" type="ORF">HWQ67_03855</name>
</gene>
<name>A0ABS6RVQ6_9BACT</name>
<dbReference type="PANTHER" id="PTHR45663:SF11">
    <property type="entry name" value="GEO12009P1"/>
    <property type="match status" value="1"/>
</dbReference>
<dbReference type="NCBIfam" id="TIGR01068">
    <property type="entry name" value="thioredoxin"/>
    <property type="match status" value="1"/>
</dbReference>
<dbReference type="InterPro" id="IPR005746">
    <property type="entry name" value="Thioredoxin"/>
</dbReference>
<dbReference type="Proteomes" id="UP001196980">
    <property type="component" value="Unassembled WGS sequence"/>
</dbReference>
<reference evidence="9 10" key="1">
    <citation type="journal article" date="2020" name="J Geophys Res Biogeosci">
        <title>Magnetotaxis as an Adaptation to Enable Bacterial Shuttling of Microbial Sulfur and Sulfur Cycling Across Aquatic Oxic#Anoxic Interfaces.</title>
        <authorList>
            <person name="Li J."/>
            <person name="Liu P."/>
            <person name="Wang J."/>
            <person name="Roberts A.P."/>
            <person name="Pan Y."/>
        </authorList>
    </citation>
    <scope>NUCLEOTIDE SEQUENCE [LARGE SCALE GENOMIC DNA]</scope>
    <source>
        <strain evidence="9 10">MYR-1_YQ</strain>
    </source>
</reference>
<evidence type="ECO:0000256" key="1">
    <source>
        <dbReference type="ARBA" id="ARBA00008987"/>
    </source>
</evidence>
<dbReference type="PROSITE" id="PS51352">
    <property type="entry name" value="THIOREDOXIN_2"/>
    <property type="match status" value="1"/>
</dbReference>
<dbReference type="InterPro" id="IPR036249">
    <property type="entry name" value="Thioredoxin-like_sf"/>
</dbReference>
<evidence type="ECO:0000256" key="7">
    <source>
        <dbReference type="PIRNR" id="PIRNR000077"/>
    </source>
</evidence>
<keyword evidence="10" id="KW-1185">Reference proteome</keyword>
<dbReference type="PANTHER" id="PTHR45663">
    <property type="entry name" value="GEO12009P1"/>
    <property type="match status" value="1"/>
</dbReference>
<feature type="domain" description="Thioredoxin" evidence="8">
    <location>
        <begin position="1"/>
        <end position="109"/>
    </location>
</feature>
<evidence type="ECO:0000256" key="5">
    <source>
        <dbReference type="ARBA" id="ARBA00023284"/>
    </source>
</evidence>
<protein>
    <recommendedName>
        <fullName evidence="6 7">Thioredoxin</fullName>
    </recommendedName>
</protein>
<dbReference type="SUPFAM" id="SSF52833">
    <property type="entry name" value="Thioredoxin-like"/>
    <property type="match status" value="1"/>
</dbReference>
<evidence type="ECO:0000259" key="8">
    <source>
        <dbReference type="PROSITE" id="PS51352"/>
    </source>
</evidence>
<proteinExistence type="inferred from homology"/>
<dbReference type="CDD" id="cd02947">
    <property type="entry name" value="TRX_family"/>
    <property type="match status" value="1"/>
</dbReference>
<evidence type="ECO:0000256" key="4">
    <source>
        <dbReference type="ARBA" id="ARBA00023157"/>
    </source>
</evidence>
<comment type="caution">
    <text evidence="9">The sequence shown here is derived from an EMBL/GenBank/DDBJ whole genome shotgun (WGS) entry which is preliminary data.</text>
</comment>
<comment type="similarity">
    <text evidence="1 7">Belongs to the thioredoxin family.</text>
</comment>
<accession>A0ABS6RVQ6</accession>
<keyword evidence="2" id="KW-0813">Transport</keyword>
<sequence length="109" mass="11979">MAEGVVNATSQTWEAEVLQAEGLVLVDFWAVWCGPCRMVAPIVEDLAKEYTGRMKVVKLNTDENPDVASKYKIMGIPTLMFFKGGDKVDQLVGAVPKHQLKDKIEGLLG</sequence>
<dbReference type="RefSeq" id="WP_040335927.1">
    <property type="nucleotide sequence ID" value="NZ_JABXWD010000041.1"/>
</dbReference>